<feature type="region of interest" description="Disordered" evidence="6">
    <location>
        <begin position="1"/>
        <end position="90"/>
    </location>
</feature>
<dbReference type="EMBL" id="JAECZO010000013">
    <property type="protein sequence ID" value="KAK7201248.1"/>
    <property type="molecule type" value="Genomic_DNA"/>
</dbReference>
<evidence type="ECO:0000256" key="7">
    <source>
        <dbReference type="SAM" id="Phobius"/>
    </source>
</evidence>
<dbReference type="InterPro" id="IPR049453">
    <property type="entry name" value="Memb_transporter_dom"/>
</dbReference>
<feature type="compositionally biased region" description="Polar residues" evidence="6">
    <location>
        <begin position="1017"/>
        <end position="1027"/>
    </location>
</feature>
<feature type="transmembrane region" description="Helical" evidence="7">
    <location>
        <begin position="192"/>
        <end position="209"/>
    </location>
</feature>
<evidence type="ECO:0000313" key="10">
    <source>
        <dbReference type="Proteomes" id="UP001430356"/>
    </source>
</evidence>
<dbReference type="Proteomes" id="UP001430356">
    <property type="component" value="Unassembled WGS sequence"/>
</dbReference>
<proteinExistence type="predicted"/>
<gene>
    <name evidence="9" type="ORF">NESM_000186400</name>
</gene>
<feature type="transmembrane region" description="Helical" evidence="7">
    <location>
        <begin position="320"/>
        <end position="341"/>
    </location>
</feature>
<evidence type="ECO:0000256" key="1">
    <source>
        <dbReference type="ARBA" id="ARBA00004651"/>
    </source>
</evidence>
<keyword evidence="5 7" id="KW-0472">Membrane</keyword>
<evidence type="ECO:0000259" key="8">
    <source>
        <dbReference type="Pfam" id="PF13515"/>
    </source>
</evidence>
<keyword evidence="4 7" id="KW-1133">Transmembrane helix</keyword>
<feature type="transmembrane region" description="Helical" evidence="7">
    <location>
        <begin position="697"/>
        <end position="717"/>
    </location>
</feature>
<evidence type="ECO:0000256" key="5">
    <source>
        <dbReference type="ARBA" id="ARBA00023136"/>
    </source>
</evidence>
<feature type="compositionally biased region" description="Low complexity" evidence="6">
    <location>
        <begin position="80"/>
        <end position="90"/>
    </location>
</feature>
<evidence type="ECO:0000256" key="2">
    <source>
        <dbReference type="ARBA" id="ARBA00022475"/>
    </source>
</evidence>
<feature type="transmembrane region" description="Helical" evidence="7">
    <location>
        <begin position="238"/>
        <end position="262"/>
    </location>
</feature>
<evidence type="ECO:0000256" key="4">
    <source>
        <dbReference type="ARBA" id="ARBA00022989"/>
    </source>
</evidence>
<sequence>MSRQSTADVGEPIFTPPETSSARPSALSRASPQANVPAADNRSNSTKDPSTCPTPGTTTPQIKVAPPPLPFVGYNPPSPSAASSAEATALPPKSAAPDVVTAKLHGAANASGVPGNRIANTVGGHDALAEDDDDVSVDSYGIPRYTVRYPDGGSGSHGDVSVPWNLRPSKRRIHCTFFDSLRAPQFWRQFEFATRITALAILVPGALIAANLPGSPFVSTFMVFSSTVLAAKRTSGEAVAYIFSWVRAGCFWLPLSVIAGALHLGHHMAGWCVYYTAMLFIMAVFTDGIVRRICLLLFNSCTVGLLVNPDRGALFPCRVMVDWCIGTGLCVVAAFFPYPLFCKREAHRLLREIASNTATAFRGLVYSFWSPSNVERNMAMSKVHIMTDSLDELLPLFEHHQSFSFYEFLFESAEVREIRAIKFALFERLRTNISSMTRVLDMVEAKPSAIDASDRSKAFGELLNPHLNAVAEAFDELLDVLAHAKTRKALLDLHERFRHFADRTDDLQDAYKLARRMIFYENTSDVLEEFVPLMTFYLFTVVCVRDTVDIFQTKVKAYRPSLVSTIKQVWVKTTWEPMEENLHFLQRLFTRWNRREIQRVIEAAKVSGAMILTIGFSYLIKVDKASFTGPNIIAFVSGSNPVEAVQESIVRLTGCLLGTVLGFFAGTYSETSVQRVASLCTLMFCGTFLRFDKEYGIMAVYGMFVLIPLDSIAETTMVDTVARMNQNTFGIFIYLFVSGLILPLSPSLILRAKRSNVLRCMSSTVSSMMDLFTVPLVGGPLLGFHAPLDCDDAVADYEAPLPQLAGGDGAMPPRKSLSNRSLHMMSKADAPMQEIDKQLTDLVRRLKGTKEMMKFAWDERTLVEIDYPVKSCEKTYKHMYRMTMLLKTMWMSWNVIRSQRACTEDMRHLMRNLQPVAHDVAGAFQRFVDLMCYMIRDPSINLEGDIMKAVLDLIEAADVLHRRKSQIMLMLINQSVRDYVDRADSSDDACAPGGRNGASNIRREPDHHHGEPESQRHLSASASNSNEAGDASRGRPRSGPHSPAHSGAPLPGVSVVRPGAHVGSSPTLGSTLPRAATYDGPFNHYGPMSPTASPASQGYNFHVLASERNVSVMPYLRRAGTNDVSEQSNFGSGPVRLPATFQFPVTSEDAEGMHSLTLSMEMFANETKLLMMSIGAMLDNLRSKL</sequence>
<accession>A0AAW0F4R3</accession>
<organism evidence="9 10">
    <name type="scientific">Novymonas esmeraldas</name>
    <dbReference type="NCBI Taxonomy" id="1808958"/>
    <lineage>
        <taxon>Eukaryota</taxon>
        <taxon>Discoba</taxon>
        <taxon>Euglenozoa</taxon>
        <taxon>Kinetoplastea</taxon>
        <taxon>Metakinetoplastina</taxon>
        <taxon>Trypanosomatida</taxon>
        <taxon>Trypanosomatidae</taxon>
        <taxon>Novymonas</taxon>
    </lineage>
</organism>
<comment type="subcellular location">
    <subcellularLocation>
        <location evidence="1">Cell membrane</location>
        <topology evidence="1">Multi-pass membrane protein</topology>
    </subcellularLocation>
</comment>
<feature type="compositionally biased region" description="Low complexity" evidence="6">
    <location>
        <begin position="49"/>
        <end position="60"/>
    </location>
</feature>
<reference evidence="9 10" key="1">
    <citation type="journal article" date="2021" name="MBio">
        <title>A New Model Trypanosomatid, Novymonas esmeraldas: Genomic Perception of Its 'Candidatus Pandoraea novymonadis' Endosymbiont.</title>
        <authorList>
            <person name="Zakharova A."/>
            <person name="Saura A."/>
            <person name="Butenko A."/>
            <person name="Podesvova L."/>
            <person name="Warmusova S."/>
            <person name="Kostygov A.Y."/>
            <person name="Nenarokova A."/>
            <person name="Lukes J."/>
            <person name="Opperdoes F.R."/>
            <person name="Yurchenko V."/>
        </authorList>
    </citation>
    <scope>NUCLEOTIDE SEQUENCE [LARGE SCALE GENOMIC DNA]</scope>
    <source>
        <strain evidence="9 10">E262AT.01</strain>
    </source>
</reference>
<name>A0AAW0F4R3_9TRYP</name>
<evidence type="ECO:0000256" key="3">
    <source>
        <dbReference type="ARBA" id="ARBA00022692"/>
    </source>
</evidence>
<keyword evidence="3 7" id="KW-0812">Transmembrane</keyword>
<comment type="caution">
    <text evidence="9">The sequence shown here is derived from an EMBL/GenBank/DDBJ whole genome shotgun (WGS) entry which is preliminary data.</text>
</comment>
<protein>
    <submittedName>
        <fullName evidence="9">Fusaric acid resistance protein-like</fullName>
    </submittedName>
</protein>
<keyword evidence="2" id="KW-1003">Cell membrane</keyword>
<keyword evidence="10" id="KW-1185">Reference proteome</keyword>
<dbReference type="Pfam" id="PF13515">
    <property type="entry name" value="FUSC_2"/>
    <property type="match status" value="1"/>
</dbReference>
<feature type="region of interest" description="Disordered" evidence="6">
    <location>
        <begin position="983"/>
        <end position="1075"/>
    </location>
</feature>
<dbReference type="PANTHER" id="PTHR30509:SF38">
    <property type="entry name" value="FUSARIC ACID RESISTANCE PROTEIN-LIKE"/>
    <property type="match status" value="1"/>
</dbReference>
<dbReference type="AlphaFoldDB" id="A0AAW0F4R3"/>
<feature type="transmembrane region" description="Helical" evidence="7">
    <location>
        <begin position="268"/>
        <end position="286"/>
    </location>
</feature>
<feature type="compositionally biased region" description="Low complexity" evidence="6">
    <location>
        <begin position="20"/>
        <end position="34"/>
    </location>
</feature>
<dbReference type="GO" id="GO:0005886">
    <property type="term" value="C:plasma membrane"/>
    <property type="evidence" value="ECO:0007669"/>
    <property type="project" value="UniProtKB-SubCell"/>
</dbReference>
<feature type="domain" description="Integral membrane bound transporter" evidence="8">
    <location>
        <begin position="615"/>
        <end position="737"/>
    </location>
</feature>
<evidence type="ECO:0000256" key="6">
    <source>
        <dbReference type="SAM" id="MobiDB-lite"/>
    </source>
</evidence>
<evidence type="ECO:0000313" key="9">
    <source>
        <dbReference type="EMBL" id="KAK7201248.1"/>
    </source>
</evidence>
<feature type="transmembrane region" description="Helical" evidence="7">
    <location>
        <begin position="729"/>
        <end position="750"/>
    </location>
</feature>
<dbReference type="PANTHER" id="PTHR30509">
    <property type="entry name" value="P-HYDROXYBENZOIC ACID EFFLUX PUMP SUBUNIT-RELATED"/>
    <property type="match status" value="1"/>
</dbReference>
<feature type="compositionally biased region" description="Basic and acidic residues" evidence="6">
    <location>
        <begin position="1001"/>
        <end position="1016"/>
    </location>
</feature>